<name>A0AA35K5L5_9SAUR</name>
<evidence type="ECO:0000256" key="1">
    <source>
        <dbReference type="SAM" id="MobiDB-lite"/>
    </source>
</evidence>
<evidence type="ECO:0000313" key="3">
    <source>
        <dbReference type="Proteomes" id="UP001178461"/>
    </source>
</evidence>
<dbReference type="Proteomes" id="UP001178461">
    <property type="component" value="Chromosome 4"/>
</dbReference>
<reference evidence="2" key="1">
    <citation type="submission" date="2022-12" db="EMBL/GenBank/DDBJ databases">
        <authorList>
            <person name="Alioto T."/>
            <person name="Alioto T."/>
            <person name="Gomez Garrido J."/>
        </authorList>
    </citation>
    <scope>NUCLEOTIDE SEQUENCE</scope>
</reference>
<dbReference type="PANTHER" id="PTHR39223:SF1">
    <property type="entry name" value="RIKEN CDNA 1700029H14 GENE"/>
    <property type="match status" value="1"/>
</dbReference>
<evidence type="ECO:0000313" key="2">
    <source>
        <dbReference type="EMBL" id="CAI5771975.1"/>
    </source>
</evidence>
<dbReference type="AlphaFoldDB" id="A0AA35K5L5"/>
<dbReference type="PANTHER" id="PTHR39223">
    <property type="entry name" value="RIKEN CDNA 1700029H14 GENE"/>
    <property type="match status" value="1"/>
</dbReference>
<dbReference type="InterPro" id="IPR040020">
    <property type="entry name" value="C13orf46-like"/>
</dbReference>
<protein>
    <submittedName>
        <fullName evidence="2">Uncharacterized protein</fullName>
    </submittedName>
</protein>
<feature type="region of interest" description="Disordered" evidence="1">
    <location>
        <begin position="97"/>
        <end position="124"/>
    </location>
</feature>
<sequence length="196" mass="22582">MKNQKMSKAASIAHRKRLQGVPFATKLSPGSHRIAETSDLHKCKTVRLSGHTLKPELAGLIEKTLQEADVTGTEKGAQRTEEDLSCLKEIKKKVYDNKKDKESGREQDESVKVEISEKTKAKSDAEMEDVLLEMKKDLSFVEIDLRDRVEEKTEEILTEEKQHEKEEESPETLPESSWLCCFPIWTRQKKRKEKQE</sequence>
<accession>A0AA35K5L5</accession>
<dbReference type="EMBL" id="OX395129">
    <property type="protein sequence ID" value="CAI5771975.1"/>
    <property type="molecule type" value="Genomic_DNA"/>
</dbReference>
<keyword evidence="3" id="KW-1185">Reference proteome</keyword>
<proteinExistence type="predicted"/>
<organism evidence="2 3">
    <name type="scientific">Podarcis lilfordi</name>
    <name type="common">Lilford's wall lizard</name>
    <dbReference type="NCBI Taxonomy" id="74358"/>
    <lineage>
        <taxon>Eukaryota</taxon>
        <taxon>Metazoa</taxon>
        <taxon>Chordata</taxon>
        <taxon>Craniata</taxon>
        <taxon>Vertebrata</taxon>
        <taxon>Euteleostomi</taxon>
        <taxon>Lepidosauria</taxon>
        <taxon>Squamata</taxon>
        <taxon>Bifurcata</taxon>
        <taxon>Unidentata</taxon>
        <taxon>Episquamata</taxon>
        <taxon>Laterata</taxon>
        <taxon>Lacertibaenia</taxon>
        <taxon>Lacertidae</taxon>
        <taxon>Podarcis</taxon>
    </lineage>
</organism>
<gene>
    <name evidence="2" type="ORF">PODLI_1B037301</name>
</gene>